<dbReference type="InterPro" id="IPR007472">
    <property type="entry name" value="N-end_Aminoacyl_Trfase_C"/>
</dbReference>
<dbReference type="InterPro" id="IPR030700">
    <property type="entry name" value="N-end_Aminoacyl_Trfase"/>
</dbReference>
<evidence type="ECO:0000313" key="8">
    <source>
        <dbReference type="Proteomes" id="UP000778970"/>
    </source>
</evidence>
<evidence type="ECO:0000259" key="6">
    <source>
        <dbReference type="Pfam" id="PF04377"/>
    </source>
</evidence>
<comment type="subcellular location">
    <subcellularLocation>
        <location evidence="4">Cytoplasm</location>
    </subcellularLocation>
</comment>
<evidence type="ECO:0000256" key="4">
    <source>
        <dbReference type="HAMAP-Rule" id="MF_00689"/>
    </source>
</evidence>
<dbReference type="HAMAP" id="MF_00689">
    <property type="entry name" value="Bpt"/>
    <property type="match status" value="1"/>
</dbReference>
<dbReference type="Proteomes" id="UP000778970">
    <property type="component" value="Unassembled WGS sequence"/>
</dbReference>
<evidence type="ECO:0000256" key="1">
    <source>
        <dbReference type="ARBA" id="ARBA00022490"/>
    </source>
</evidence>
<keyword evidence="1 4" id="KW-0963">Cytoplasm</keyword>
<dbReference type="Pfam" id="PF04376">
    <property type="entry name" value="ATE_N"/>
    <property type="match status" value="1"/>
</dbReference>
<dbReference type="PIRSF" id="PIRSF037208">
    <property type="entry name" value="ATE_pro_prd"/>
    <property type="match status" value="1"/>
</dbReference>
<dbReference type="SUPFAM" id="SSF55729">
    <property type="entry name" value="Acyl-CoA N-acyltransferases (Nat)"/>
    <property type="match status" value="1"/>
</dbReference>
<dbReference type="InterPro" id="IPR017138">
    <property type="entry name" value="Asp_Glu_LeuTrfase"/>
</dbReference>
<dbReference type="GO" id="GO:0005737">
    <property type="term" value="C:cytoplasm"/>
    <property type="evidence" value="ECO:0007669"/>
    <property type="project" value="UniProtKB-SubCell"/>
</dbReference>
<evidence type="ECO:0000313" key="7">
    <source>
        <dbReference type="EMBL" id="MBK1697882.1"/>
    </source>
</evidence>
<comment type="catalytic activity">
    <reaction evidence="4">
        <text>N-terminal L-glutamyl-[protein] + L-leucyl-tRNA(Leu) = N-terminal L-leucyl-L-glutamyl-[protein] + tRNA(Leu) + H(+)</text>
        <dbReference type="Rhea" id="RHEA:50412"/>
        <dbReference type="Rhea" id="RHEA-COMP:9613"/>
        <dbReference type="Rhea" id="RHEA-COMP:9622"/>
        <dbReference type="Rhea" id="RHEA-COMP:12664"/>
        <dbReference type="Rhea" id="RHEA-COMP:12668"/>
        <dbReference type="ChEBI" id="CHEBI:15378"/>
        <dbReference type="ChEBI" id="CHEBI:64721"/>
        <dbReference type="ChEBI" id="CHEBI:78442"/>
        <dbReference type="ChEBI" id="CHEBI:78494"/>
        <dbReference type="ChEBI" id="CHEBI:133041"/>
        <dbReference type="EC" id="2.3.2.29"/>
    </reaction>
</comment>
<dbReference type="AlphaFoldDB" id="A0A934QJ92"/>
<dbReference type="EC" id="2.3.2.29" evidence="4"/>
<protein>
    <recommendedName>
        <fullName evidence="4">Aspartate/glutamate leucyltransferase</fullName>
        <ecNumber evidence="4">2.3.2.29</ecNumber>
    </recommendedName>
</protein>
<dbReference type="GO" id="GO:0008914">
    <property type="term" value="F:leucyl-tRNA--protein transferase activity"/>
    <property type="evidence" value="ECO:0007669"/>
    <property type="project" value="UniProtKB-UniRule"/>
</dbReference>
<accession>A0A934QJ92</accession>
<feature type="domain" description="N-end rule aminoacyl transferase C-terminal" evidence="6">
    <location>
        <begin position="120"/>
        <end position="242"/>
    </location>
</feature>
<comment type="catalytic activity">
    <reaction evidence="4">
        <text>N-terminal L-aspartyl-[protein] + L-leucyl-tRNA(Leu) = N-terminal L-leucyl-L-aspartyl-[protein] + tRNA(Leu) + H(+)</text>
        <dbReference type="Rhea" id="RHEA:50420"/>
        <dbReference type="Rhea" id="RHEA-COMP:9613"/>
        <dbReference type="Rhea" id="RHEA-COMP:9622"/>
        <dbReference type="Rhea" id="RHEA-COMP:12669"/>
        <dbReference type="Rhea" id="RHEA-COMP:12674"/>
        <dbReference type="ChEBI" id="CHEBI:15378"/>
        <dbReference type="ChEBI" id="CHEBI:64720"/>
        <dbReference type="ChEBI" id="CHEBI:78442"/>
        <dbReference type="ChEBI" id="CHEBI:78494"/>
        <dbReference type="ChEBI" id="CHEBI:133042"/>
        <dbReference type="EC" id="2.3.2.29"/>
    </reaction>
</comment>
<dbReference type="NCBIfam" id="NF002346">
    <property type="entry name" value="PRK01305.2-3"/>
    <property type="match status" value="1"/>
</dbReference>
<dbReference type="GO" id="GO:0004057">
    <property type="term" value="F:arginyl-tRNA--protein transferase activity"/>
    <property type="evidence" value="ECO:0007669"/>
    <property type="project" value="InterPro"/>
</dbReference>
<organism evidence="7 8">
    <name type="scientific">Rhodovibrio salinarum</name>
    <dbReference type="NCBI Taxonomy" id="1087"/>
    <lineage>
        <taxon>Bacteria</taxon>
        <taxon>Pseudomonadati</taxon>
        <taxon>Pseudomonadota</taxon>
        <taxon>Alphaproteobacteria</taxon>
        <taxon>Rhodospirillales</taxon>
        <taxon>Rhodovibrionaceae</taxon>
        <taxon>Rhodovibrio</taxon>
    </lineage>
</organism>
<keyword evidence="2 4" id="KW-0808">Transferase</keyword>
<keyword evidence="3 4" id="KW-0012">Acyltransferase</keyword>
<proteinExistence type="inferred from homology"/>
<dbReference type="NCBIfam" id="NF002343">
    <property type="entry name" value="PRK01305.1-4"/>
    <property type="match status" value="1"/>
</dbReference>
<dbReference type="RefSeq" id="WP_051432105.1">
    <property type="nucleotide sequence ID" value="NZ_NRRE01000026.1"/>
</dbReference>
<dbReference type="Pfam" id="PF04377">
    <property type="entry name" value="ATE_C"/>
    <property type="match status" value="1"/>
</dbReference>
<dbReference type="GO" id="GO:0071596">
    <property type="term" value="P:ubiquitin-dependent protein catabolic process via the N-end rule pathway"/>
    <property type="evidence" value="ECO:0007669"/>
    <property type="project" value="InterPro"/>
</dbReference>
<dbReference type="PANTHER" id="PTHR21367">
    <property type="entry name" value="ARGININE-TRNA-PROTEIN TRANSFERASE 1"/>
    <property type="match status" value="1"/>
</dbReference>
<sequence length="255" mass="29038">MNDGSTIANRPEAPLTRASRPQSFFVLRETPCPYLPGQKERKLVTELSPRGWPDSYSDLSRAGFRRSHLFAYRPACRGCEACVPVRVDATRYAPSKSLRRIARRNADLTGTLRPPVATYEQYLLFQHYLKSRHAEGDMARMGYGDFRAMVEETAAATRLAEFRDREGRLVGACLLDLLDDGCSAVYSFFDPDAHARSLGSYMIHWAIGDTRLRGQRYVYLGYWIAQSRKMAYKIRFRPLEALGPQGWRDLDPSAN</sequence>
<name>A0A934QJ92_9PROT</name>
<evidence type="ECO:0000256" key="3">
    <source>
        <dbReference type="ARBA" id="ARBA00023315"/>
    </source>
</evidence>
<comment type="function">
    <text evidence="4">Functions in the N-end rule pathway of protein degradation where it conjugates Leu from its aminoacyl-tRNA to the N-termini of proteins containing an N-terminal aspartate or glutamate.</text>
</comment>
<gene>
    <name evidence="4" type="primary">bpt</name>
    <name evidence="7" type="ORF">CKO21_11580</name>
</gene>
<comment type="caution">
    <text evidence="7">The sequence shown here is derived from an EMBL/GenBank/DDBJ whole genome shotgun (WGS) entry which is preliminary data.</text>
</comment>
<dbReference type="InterPro" id="IPR007471">
    <property type="entry name" value="N-end_Aminoacyl_Trfase_N"/>
</dbReference>
<keyword evidence="8" id="KW-1185">Reference proteome</keyword>
<reference evidence="7" key="1">
    <citation type="submission" date="2017-08" db="EMBL/GenBank/DDBJ databases">
        <authorList>
            <person name="Imhoff J.F."/>
            <person name="Rahn T."/>
            <person name="Kuenzel S."/>
            <person name="Neulinger S.C."/>
        </authorList>
    </citation>
    <scope>NUCLEOTIDE SEQUENCE</scope>
    <source>
        <strain evidence="7">DSM 9154</strain>
    </source>
</reference>
<feature type="domain" description="N-end aminoacyl transferase N-terminal" evidence="5">
    <location>
        <begin position="31"/>
        <end position="100"/>
    </location>
</feature>
<dbReference type="PANTHER" id="PTHR21367:SF1">
    <property type="entry name" value="ARGINYL-TRNA--PROTEIN TRANSFERASE 1"/>
    <property type="match status" value="1"/>
</dbReference>
<dbReference type="InterPro" id="IPR016181">
    <property type="entry name" value="Acyl_CoA_acyltransferase"/>
</dbReference>
<dbReference type="EMBL" id="NRRE01000026">
    <property type="protein sequence ID" value="MBK1697882.1"/>
    <property type="molecule type" value="Genomic_DNA"/>
</dbReference>
<dbReference type="NCBIfam" id="NF002342">
    <property type="entry name" value="PRK01305.1-3"/>
    <property type="match status" value="1"/>
</dbReference>
<evidence type="ECO:0000259" key="5">
    <source>
        <dbReference type="Pfam" id="PF04376"/>
    </source>
</evidence>
<evidence type="ECO:0000256" key="2">
    <source>
        <dbReference type="ARBA" id="ARBA00022679"/>
    </source>
</evidence>
<comment type="similarity">
    <text evidence="4">Belongs to the R-transferase family. Bpt subfamily.</text>
</comment>
<reference evidence="7" key="2">
    <citation type="journal article" date="2020" name="Microorganisms">
        <title>Osmotic Adaptation and Compatible Solute Biosynthesis of Phototrophic Bacteria as Revealed from Genome Analyses.</title>
        <authorList>
            <person name="Imhoff J.F."/>
            <person name="Rahn T."/>
            <person name="Kunzel S."/>
            <person name="Keller A."/>
            <person name="Neulinger S.C."/>
        </authorList>
    </citation>
    <scope>NUCLEOTIDE SEQUENCE</scope>
    <source>
        <strain evidence="7">DSM 9154</strain>
    </source>
</reference>